<dbReference type="SUPFAM" id="SSF54928">
    <property type="entry name" value="RNA-binding domain, RBD"/>
    <property type="match status" value="1"/>
</dbReference>
<dbReference type="GO" id="GO:0033290">
    <property type="term" value="C:eukaryotic 48S preinitiation complex"/>
    <property type="evidence" value="ECO:0007669"/>
    <property type="project" value="UniProtKB-UniRule"/>
</dbReference>
<dbReference type="PANTHER" id="PTHR14068:SF0">
    <property type="entry name" value="EUKARYOTIC TRANSLATION INITIATION FACTOR 3 SUBUNIT B"/>
    <property type="match status" value="1"/>
</dbReference>
<comment type="similarity">
    <text evidence="8 9">Belongs to the eIF-3 subunit B family.</text>
</comment>
<comment type="subcellular location">
    <subcellularLocation>
        <location evidence="1 8 9">Cytoplasm</location>
    </subcellularLocation>
</comment>
<dbReference type="CDD" id="cd12278">
    <property type="entry name" value="RRM_eIF3B"/>
    <property type="match status" value="1"/>
</dbReference>
<keyword evidence="6 8" id="KW-0694">RNA-binding</keyword>
<evidence type="ECO:0000313" key="12">
    <source>
        <dbReference type="EMBL" id="MDI1493261.1"/>
    </source>
</evidence>
<proteinExistence type="inferred from homology"/>
<evidence type="ECO:0000313" key="13">
    <source>
        <dbReference type="Proteomes" id="UP001161017"/>
    </source>
</evidence>
<dbReference type="InterPro" id="IPR034363">
    <property type="entry name" value="eIF3B_RRM"/>
</dbReference>
<keyword evidence="3 8" id="KW-0396">Initiation factor</keyword>
<evidence type="ECO:0000256" key="6">
    <source>
        <dbReference type="ARBA" id="ARBA00022884"/>
    </source>
</evidence>
<dbReference type="SUPFAM" id="SSF82171">
    <property type="entry name" value="DPP6 N-terminal domain-like"/>
    <property type="match status" value="1"/>
</dbReference>
<gene>
    <name evidence="8 12" type="primary">PRT1</name>
    <name evidence="12" type="ORF">OHK93_005049</name>
</gene>
<keyword evidence="2 8" id="KW-0963">Cytoplasm</keyword>
<dbReference type="EMBL" id="JAPUFD010000025">
    <property type="protein sequence ID" value="MDI1493261.1"/>
    <property type="molecule type" value="Genomic_DNA"/>
</dbReference>
<dbReference type="GO" id="GO:0001732">
    <property type="term" value="P:formation of cytoplasmic translation initiation complex"/>
    <property type="evidence" value="ECO:0007669"/>
    <property type="project" value="UniProtKB-UniRule"/>
</dbReference>
<dbReference type="InterPro" id="IPR012677">
    <property type="entry name" value="Nucleotide-bd_a/b_plait_sf"/>
</dbReference>
<dbReference type="InterPro" id="IPR015943">
    <property type="entry name" value="WD40/YVTN_repeat-like_dom_sf"/>
</dbReference>
<dbReference type="HAMAP" id="MF_03001">
    <property type="entry name" value="eIF3b"/>
    <property type="match status" value="1"/>
</dbReference>
<accession>A0AA43TVN6</accession>
<dbReference type="PIRSF" id="PIRSF036424">
    <property type="entry name" value="eIF3b"/>
    <property type="match status" value="1"/>
</dbReference>
<feature type="domain" description="Translation initiation factor beta propellor-like" evidence="11">
    <location>
        <begin position="405"/>
        <end position="629"/>
    </location>
</feature>
<comment type="subunit">
    <text evidence="8 9">Component of the eukaryotic translation initiation factor 3 (eIF-3) complex.</text>
</comment>
<protein>
    <recommendedName>
        <fullName evidence="8">Eukaryotic translation initiation factor 3 subunit B</fullName>
        <shortName evidence="8">eIF3b</shortName>
    </recommendedName>
    <alternativeName>
        <fullName evidence="8">Eukaryotic translation initiation factor 3 90 kDa subunit homolog</fullName>
        <shortName evidence="8">eIF3 p90</shortName>
    </alternativeName>
    <alternativeName>
        <fullName evidence="8">Translation initiation factor eIF3, p90 subunit homolog</fullName>
    </alternativeName>
</protein>
<keyword evidence="7 8" id="KW-0648">Protein biosynthesis</keyword>
<comment type="function">
    <text evidence="9">Component of the eukaryotic translation initiation factor 3 (eIF-3) complex, which is involved in protein synthesis and, together with other initiation factors, stimulates binding of mRNA and methionyl-tRNAi to the 40S ribosome.</text>
</comment>
<dbReference type="Gene3D" id="2.130.10.10">
    <property type="entry name" value="YVTN repeat-like/Quinoprotein amine dehydrogenase"/>
    <property type="match status" value="1"/>
</dbReference>
<name>A0AA43TVN6_9LECA</name>
<evidence type="ECO:0000256" key="3">
    <source>
        <dbReference type="ARBA" id="ARBA00022540"/>
    </source>
</evidence>
<dbReference type="GO" id="GO:0016282">
    <property type="term" value="C:eukaryotic 43S preinitiation complex"/>
    <property type="evidence" value="ECO:0007669"/>
    <property type="project" value="UniProtKB-UniRule"/>
</dbReference>
<keyword evidence="5" id="KW-0677">Repeat</keyword>
<keyword evidence="4" id="KW-0853">WD repeat</keyword>
<dbReference type="Pfam" id="PF08662">
    <property type="entry name" value="eIF2A"/>
    <property type="match status" value="1"/>
</dbReference>
<evidence type="ECO:0000256" key="9">
    <source>
        <dbReference type="PIRNR" id="PIRNR036424"/>
    </source>
</evidence>
<dbReference type="AlphaFoldDB" id="A0AA43TVN6"/>
<dbReference type="Pfam" id="PF00076">
    <property type="entry name" value="RRM_1"/>
    <property type="match status" value="1"/>
</dbReference>
<comment type="caution">
    <text evidence="12">The sequence shown here is derived from an EMBL/GenBank/DDBJ whole genome shotgun (WGS) entry which is preliminary data.</text>
</comment>
<dbReference type="InterPro" id="IPR011400">
    <property type="entry name" value="EIF3B"/>
</dbReference>
<evidence type="ECO:0000256" key="4">
    <source>
        <dbReference type="ARBA" id="ARBA00022574"/>
    </source>
</evidence>
<dbReference type="GO" id="GO:0031369">
    <property type="term" value="F:translation initiation factor binding"/>
    <property type="evidence" value="ECO:0007669"/>
    <property type="project" value="InterPro"/>
</dbReference>
<dbReference type="GO" id="GO:0003743">
    <property type="term" value="F:translation initiation factor activity"/>
    <property type="evidence" value="ECO:0007669"/>
    <property type="project" value="UniProtKB-UniRule"/>
</dbReference>
<dbReference type="FunFam" id="3.30.70.330:FF:000235">
    <property type="entry name" value="Eukaryotic translation initiation factor 3 subunit B"/>
    <property type="match status" value="1"/>
</dbReference>
<evidence type="ECO:0000259" key="11">
    <source>
        <dbReference type="Pfam" id="PF08662"/>
    </source>
</evidence>
<dbReference type="PANTHER" id="PTHR14068">
    <property type="entry name" value="EUKARYOTIC TRANSLATION INITIATION FACTOR 3 EIF3 -RELATED"/>
    <property type="match status" value="1"/>
</dbReference>
<dbReference type="GO" id="GO:0005852">
    <property type="term" value="C:eukaryotic translation initiation factor 3 complex"/>
    <property type="evidence" value="ECO:0007669"/>
    <property type="project" value="UniProtKB-UniRule"/>
</dbReference>
<evidence type="ECO:0000256" key="7">
    <source>
        <dbReference type="ARBA" id="ARBA00022917"/>
    </source>
</evidence>
<evidence type="ECO:0000256" key="8">
    <source>
        <dbReference type="HAMAP-Rule" id="MF_03001"/>
    </source>
</evidence>
<dbReference type="InterPro" id="IPR035979">
    <property type="entry name" value="RBD_domain_sf"/>
</dbReference>
<reference evidence="12" key="1">
    <citation type="journal article" date="2023" name="Genome Biol. Evol.">
        <title>First Whole Genome Sequence and Flow Cytometry Genome Size Data for the Lichen-Forming Fungus Ramalina farinacea (Ascomycota).</title>
        <authorList>
            <person name="Llewellyn T."/>
            <person name="Mian S."/>
            <person name="Hill R."/>
            <person name="Leitch I.J."/>
            <person name="Gaya E."/>
        </authorList>
    </citation>
    <scope>NUCLEOTIDE SEQUENCE</scope>
    <source>
        <strain evidence="12">LIQ254RAFAR</strain>
    </source>
</reference>
<evidence type="ECO:0000259" key="10">
    <source>
        <dbReference type="Pfam" id="PF00076"/>
    </source>
</evidence>
<sequence length="740" mass="85587">MAPGYDNLREDDDGYDSADDLEFDDLREQHNVRLEEGLDGFVVVDGLPLVAPDAKAKLQKFLTGKLSTPAFKIKEDGFFMPFNKAGDKSEGFAFVEYQTPQQAIAACKAVHGTPIDRRHTFGVNKITDIDRYGREGKINEEYEPPKLDEFHEKEHLRWWLGDSNSRDQFVLYRGDGVGVYWNKKRDNPEQIIDRQHWTEKFVQWSPLGTYLATIHIRGMQLWGGQSWSRQTRFPHPYVDLVDFSPNENYLCTWSFRPIEVAEDDPILSQDDDGKNYIIWDLSTGRPLRSFAMYDLATAPEGPDGQPVKKQVPWPAFKWSADDKYVARMKEGEGIHVYELPSMKAMDKKMVSIEGVMDFEWAPATPQRDGVKAYEQLFCFWTPEIGSNPAKVGLMSIPSKEIVRTRNLFNVTDAKLHWQSQAAYVCVKVDRHSKSKKSLATNLEIFRVREKGVPVEVVDSIKDTVINFAWEPKGDRFVLITTAEVVMTTAVPPKTSVSFFCPEKIKGAGVGNFKHIRTVEKKNNNAIFWSPKGRFVVVATVMSQQSYDLDFWDMDYEGDRQEGDNKDLTANLVLMNTADHYGVTDVEWDPTGRYVTTGASVWKHTMENGYQLFDFKGEMLREEHIDKFKQLLWRPRPATQLSKDEQKKIRKNLRDYSKDFEEQDRIEEDKEKGAIVDERRRLLSEWMAYLQREREEVREERRELGLDVDEEDKARAEEVEKDGKVVEEIIEEVLDEVEEIV</sequence>
<dbReference type="FunFam" id="2.130.10.10:FF:000419">
    <property type="entry name" value="Eukaryotic translation initiation factor 3 subunit B"/>
    <property type="match status" value="1"/>
</dbReference>
<dbReference type="GO" id="GO:0003723">
    <property type="term" value="F:RNA binding"/>
    <property type="evidence" value="ECO:0007669"/>
    <property type="project" value="UniProtKB-UniRule"/>
</dbReference>
<organism evidence="12 13">
    <name type="scientific">Ramalina farinacea</name>
    <dbReference type="NCBI Taxonomy" id="258253"/>
    <lineage>
        <taxon>Eukaryota</taxon>
        <taxon>Fungi</taxon>
        <taxon>Dikarya</taxon>
        <taxon>Ascomycota</taxon>
        <taxon>Pezizomycotina</taxon>
        <taxon>Lecanoromycetes</taxon>
        <taxon>OSLEUM clade</taxon>
        <taxon>Lecanoromycetidae</taxon>
        <taxon>Lecanorales</taxon>
        <taxon>Lecanorineae</taxon>
        <taxon>Ramalinaceae</taxon>
        <taxon>Ramalina</taxon>
    </lineage>
</organism>
<dbReference type="Proteomes" id="UP001161017">
    <property type="component" value="Unassembled WGS sequence"/>
</dbReference>
<dbReference type="InterPro" id="IPR013979">
    <property type="entry name" value="TIF_beta_prop-like"/>
</dbReference>
<dbReference type="InterPro" id="IPR000504">
    <property type="entry name" value="RRM_dom"/>
</dbReference>
<keyword evidence="13" id="KW-1185">Reference proteome</keyword>
<comment type="function">
    <text evidence="8">RNA-binding component of the eukaryotic translation initiation factor 3 (eIF-3) complex, which is involved in protein synthesis of a specialized repertoire of mRNAs and, together with other initiation factors, stimulates binding of mRNA and methionyl-tRNAi to the 40S ribosome. The eIF-3 complex specifically targets and initiates translation of a subset of mRNAs involved in cell proliferation.</text>
</comment>
<dbReference type="Gene3D" id="3.30.70.330">
    <property type="match status" value="1"/>
</dbReference>
<evidence type="ECO:0000256" key="5">
    <source>
        <dbReference type="ARBA" id="ARBA00022737"/>
    </source>
</evidence>
<feature type="domain" description="RRM" evidence="10">
    <location>
        <begin position="83"/>
        <end position="118"/>
    </location>
</feature>
<evidence type="ECO:0000256" key="2">
    <source>
        <dbReference type="ARBA" id="ARBA00022490"/>
    </source>
</evidence>
<evidence type="ECO:0000256" key="1">
    <source>
        <dbReference type="ARBA" id="ARBA00004496"/>
    </source>
</evidence>